<evidence type="ECO:0000256" key="7">
    <source>
        <dbReference type="SAM" id="Phobius"/>
    </source>
</evidence>
<dbReference type="GeneID" id="68879193"/>
<feature type="transmembrane region" description="Helical" evidence="7">
    <location>
        <begin position="190"/>
        <end position="211"/>
    </location>
</feature>
<evidence type="ECO:0000256" key="6">
    <source>
        <dbReference type="ARBA" id="ARBA00023136"/>
    </source>
</evidence>
<evidence type="ECO:0000256" key="4">
    <source>
        <dbReference type="ARBA" id="ARBA00022692"/>
    </source>
</evidence>
<dbReference type="InterPro" id="IPR037185">
    <property type="entry name" value="EmrE-like"/>
</dbReference>
<comment type="subcellular location">
    <subcellularLocation>
        <location evidence="1">Cell membrane</location>
        <topology evidence="1">Multi-pass membrane protein</topology>
    </subcellularLocation>
</comment>
<dbReference type="PANTHER" id="PTHR32322:SF18">
    <property type="entry name" value="S-ADENOSYLMETHIONINE_S-ADENOSYLHOMOCYSTEINE TRANSPORTER"/>
    <property type="match status" value="1"/>
</dbReference>
<feature type="transmembrane region" description="Helical" evidence="7">
    <location>
        <begin position="106"/>
        <end position="126"/>
    </location>
</feature>
<comment type="similarity">
    <text evidence="2">Belongs to the EamA transporter family.</text>
</comment>
<keyword evidence="5 7" id="KW-1133">Transmembrane helix</keyword>
<evidence type="ECO:0000256" key="2">
    <source>
        <dbReference type="ARBA" id="ARBA00007362"/>
    </source>
</evidence>
<gene>
    <name evidence="9" type="ORF">CNEO2_990008</name>
</gene>
<organism evidence="9 10">
    <name type="scientific">Clostridium neonatale</name>
    <dbReference type="NCBI Taxonomy" id="137838"/>
    <lineage>
        <taxon>Bacteria</taxon>
        <taxon>Bacillati</taxon>
        <taxon>Bacillota</taxon>
        <taxon>Clostridia</taxon>
        <taxon>Eubacteriales</taxon>
        <taxon>Clostridiaceae</taxon>
        <taxon>Clostridium</taxon>
    </lineage>
</organism>
<sequence length="302" mass="32813">MKISNFTKSMQFGIIITIIGASCWGISGCFGQYLFQEKAVTAEWLVAIRLVAAGSLLLLIGFFKDGKNNLSIFKEKRDILKLIIFSFLGMLVCQYTYFAAIQYSNAGTATVLQSTSPIIILIILCIKQKRLPNKIEFIAILGASIGVFLLATHGNINNIIITKYALIYGIGAAIGAVLYNILATDILIKYGVYQVVGYGMLISGIALNIIVKPWKYDVVYDLGMINALIGVIVIGTAIAFSCYLKGVSIIGPLKGSLIGSMEPVVAIISTVVFLGSPFEFMDILGFIFILVTVTLLSFKKEN</sequence>
<dbReference type="EMBL" id="CAMTCP010000302">
    <property type="protein sequence ID" value="CAI3699467.1"/>
    <property type="molecule type" value="Genomic_DNA"/>
</dbReference>
<dbReference type="InterPro" id="IPR000620">
    <property type="entry name" value="EamA_dom"/>
</dbReference>
<dbReference type="AlphaFoldDB" id="A0AAD2DG10"/>
<proteinExistence type="inferred from homology"/>
<evidence type="ECO:0000313" key="10">
    <source>
        <dbReference type="Proteomes" id="UP001189143"/>
    </source>
</evidence>
<feature type="domain" description="EamA" evidence="8">
    <location>
        <begin position="12"/>
        <end position="151"/>
    </location>
</feature>
<dbReference type="Pfam" id="PF00892">
    <property type="entry name" value="EamA"/>
    <property type="match status" value="2"/>
</dbReference>
<protein>
    <submittedName>
        <fullName evidence="9">Drug/metabolite transporter</fullName>
    </submittedName>
</protein>
<evidence type="ECO:0000256" key="3">
    <source>
        <dbReference type="ARBA" id="ARBA00022475"/>
    </source>
</evidence>
<feature type="transmembrane region" description="Helical" evidence="7">
    <location>
        <begin position="223"/>
        <end position="244"/>
    </location>
</feature>
<keyword evidence="6 7" id="KW-0472">Membrane</keyword>
<dbReference type="RefSeq" id="WP_230140719.1">
    <property type="nucleotide sequence ID" value="NZ_CAKJVF010000060.1"/>
</dbReference>
<evidence type="ECO:0000313" key="9">
    <source>
        <dbReference type="EMBL" id="CAI3699467.1"/>
    </source>
</evidence>
<feature type="domain" description="EamA" evidence="8">
    <location>
        <begin position="165"/>
        <end position="297"/>
    </location>
</feature>
<feature type="transmembrane region" description="Helical" evidence="7">
    <location>
        <begin position="82"/>
        <end position="100"/>
    </location>
</feature>
<accession>A0AAD2DG10</accession>
<dbReference type="PROSITE" id="PS51257">
    <property type="entry name" value="PROKAR_LIPOPROTEIN"/>
    <property type="match status" value="1"/>
</dbReference>
<feature type="transmembrane region" description="Helical" evidence="7">
    <location>
        <begin position="135"/>
        <end position="153"/>
    </location>
</feature>
<comment type="caution">
    <text evidence="9">The sequence shown here is derived from an EMBL/GenBank/DDBJ whole genome shotgun (WGS) entry which is preliminary data.</text>
</comment>
<dbReference type="Proteomes" id="UP001189143">
    <property type="component" value="Unassembled WGS sequence"/>
</dbReference>
<feature type="transmembrane region" description="Helical" evidence="7">
    <location>
        <begin position="41"/>
        <end position="62"/>
    </location>
</feature>
<feature type="transmembrane region" description="Helical" evidence="7">
    <location>
        <begin position="12"/>
        <end position="35"/>
    </location>
</feature>
<keyword evidence="3" id="KW-1003">Cell membrane</keyword>
<dbReference type="SUPFAM" id="SSF103481">
    <property type="entry name" value="Multidrug resistance efflux transporter EmrE"/>
    <property type="match status" value="2"/>
</dbReference>
<evidence type="ECO:0000256" key="5">
    <source>
        <dbReference type="ARBA" id="ARBA00022989"/>
    </source>
</evidence>
<dbReference type="PANTHER" id="PTHR32322">
    <property type="entry name" value="INNER MEMBRANE TRANSPORTER"/>
    <property type="match status" value="1"/>
</dbReference>
<feature type="transmembrane region" description="Helical" evidence="7">
    <location>
        <begin position="280"/>
        <end position="298"/>
    </location>
</feature>
<name>A0AAD2DG10_9CLOT</name>
<keyword evidence="4 7" id="KW-0812">Transmembrane</keyword>
<reference evidence="9" key="1">
    <citation type="submission" date="2022-10" db="EMBL/GenBank/DDBJ databases">
        <authorList>
            <person name="Aires J."/>
            <person name="Mesa V."/>
        </authorList>
    </citation>
    <scope>NUCLEOTIDE SEQUENCE</scope>
    <source>
        <strain evidence="9">Clostridium neonatale JD116</strain>
    </source>
</reference>
<evidence type="ECO:0000259" key="8">
    <source>
        <dbReference type="Pfam" id="PF00892"/>
    </source>
</evidence>
<feature type="transmembrane region" description="Helical" evidence="7">
    <location>
        <begin position="165"/>
        <end position="183"/>
    </location>
</feature>
<dbReference type="GO" id="GO:0005886">
    <property type="term" value="C:plasma membrane"/>
    <property type="evidence" value="ECO:0007669"/>
    <property type="project" value="UniProtKB-SubCell"/>
</dbReference>
<evidence type="ECO:0000256" key="1">
    <source>
        <dbReference type="ARBA" id="ARBA00004651"/>
    </source>
</evidence>
<feature type="transmembrane region" description="Helical" evidence="7">
    <location>
        <begin position="256"/>
        <end position="274"/>
    </location>
</feature>
<dbReference type="InterPro" id="IPR050638">
    <property type="entry name" value="AA-Vitamin_Transporters"/>
</dbReference>